<sequence>MSKITLIPPSNGYLLHLCRYYVTRREINMQSCIESCQRPTQAIIHEHCNRNYFQHIQGMTS</sequence>
<organism evidence="1 2">
    <name type="scientific">Cardiocondyla obscurior</name>
    <dbReference type="NCBI Taxonomy" id="286306"/>
    <lineage>
        <taxon>Eukaryota</taxon>
        <taxon>Metazoa</taxon>
        <taxon>Ecdysozoa</taxon>
        <taxon>Arthropoda</taxon>
        <taxon>Hexapoda</taxon>
        <taxon>Insecta</taxon>
        <taxon>Pterygota</taxon>
        <taxon>Neoptera</taxon>
        <taxon>Endopterygota</taxon>
        <taxon>Hymenoptera</taxon>
        <taxon>Apocrita</taxon>
        <taxon>Aculeata</taxon>
        <taxon>Formicoidea</taxon>
        <taxon>Formicidae</taxon>
        <taxon>Myrmicinae</taxon>
        <taxon>Cardiocondyla</taxon>
    </lineage>
</organism>
<evidence type="ECO:0000313" key="1">
    <source>
        <dbReference type="EMBL" id="KAL0115870.1"/>
    </source>
</evidence>
<dbReference type="AlphaFoldDB" id="A0AAW2FLA0"/>
<dbReference type="EMBL" id="JADYXP020000010">
    <property type="protein sequence ID" value="KAL0115870.1"/>
    <property type="molecule type" value="Genomic_DNA"/>
</dbReference>
<accession>A0AAW2FLA0</accession>
<gene>
    <name evidence="1" type="ORF">PUN28_011031</name>
</gene>
<protein>
    <submittedName>
        <fullName evidence="1">Uncharacterized protein</fullName>
    </submittedName>
</protein>
<keyword evidence="2" id="KW-1185">Reference proteome</keyword>
<comment type="caution">
    <text evidence="1">The sequence shown here is derived from an EMBL/GenBank/DDBJ whole genome shotgun (WGS) entry which is preliminary data.</text>
</comment>
<proteinExistence type="predicted"/>
<evidence type="ECO:0000313" key="2">
    <source>
        <dbReference type="Proteomes" id="UP001430953"/>
    </source>
</evidence>
<name>A0AAW2FLA0_9HYME</name>
<reference evidence="1 2" key="1">
    <citation type="submission" date="2023-03" db="EMBL/GenBank/DDBJ databases">
        <title>High recombination rates correlate with genetic variation in Cardiocondyla obscurior ants.</title>
        <authorList>
            <person name="Errbii M."/>
        </authorList>
    </citation>
    <scope>NUCLEOTIDE SEQUENCE [LARGE SCALE GENOMIC DNA]</scope>
    <source>
        <strain evidence="1">Alpha-2009</strain>
        <tissue evidence="1">Whole body</tissue>
    </source>
</reference>
<dbReference type="Proteomes" id="UP001430953">
    <property type="component" value="Unassembled WGS sequence"/>
</dbReference>